<evidence type="ECO:0000259" key="6">
    <source>
        <dbReference type="PROSITE" id="PS50926"/>
    </source>
</evidence>
<feature type="domain" description="TRAM" evidence="6">
    <location>
        <begin position="285"/>
        <end position="346"/>
    </location>
</feature>
<dbReference type="Pfam" id="PF01850">
    <property type="entry name" value="PIN"/>
    <property type="match status" value="1"/>
</dbReference>
<comment type="cofactor">
    <cofactor evidence="1">
        <name>Mg(2+)</name>
        <dbReference type="ChEBI" id="CHEBI:18420"/>
    </cofactor>
</comment>
<feature type="transmembrane region" description="Helical" evidence="5">
    <location>
        <begin position="76"/>
        <end position="97"/>
    </location>
</feature>
<dbReference type="PANTHER" id="PTHR11603">
    <property type="entry name" value="AAA FAMILY ATPASE"/>
    <property type="match status" value="1"/>
</dbReference>
<dbReference type="GO" id="GO:0016787">
    <property type="term" value="F:hydrolase activity"/>
    <property type="evidence" value="ECO:0007669"/>
    <property type="project" value="UniProtKB-KW"/>
</dbReference>
<evidence type="ECO:0000313" key="8">
    <source>
        <dbReference type="Proteomes" id="UP001259239"/>
    </source>
</evidence>
<proteinExistence type="predicted"/>
<evidence type="ECO:0000256" key="4">
    <source>
        <dbReference type="ARBA" id="ARBA00022842"/>
    </source>
</evidence>
<dbReference type="InterPro" id="IPR052041">
    <property type="entry name" value="Nucleic_acid_metab_PIN/TRAM"/>
</dbReference>
<dbReference type="InterPro" id="IPR002716">
    <property type="entry name" value="PIN_dom"/>
</dbReference>
<dbReference type="SUPFAM" id="SSF88723">
    <property type="entry name" value="PIN domain-like"/>
    <property type="match status" value="1"/>
</dbReference>
<protein>
    <submittedName>
        <fullName evidence="7">PIN/TRAM domain-containing protein</fullName>
    </submittedName>
</protein>
<organism evidence="7 8">
    <name type="scientific">Paenibacillus larvae</name>
    <dbReference type="NCBI Taxonomy" id="1464"/>
    <lineage>
        <taxon>Bacteria</taxon>
        <taxon>Bacillati</taxon>
        <taxon>Bacillota</taxon>
        <taxon>Bacilli</taxon>
        <taxon>Bacillales</taxon>
        <taxon>Paenibacillaceae</taxon>
        <taxon>Paenibacillus</taxon>
    </lineage>
</organism>
<feature type="transmembrane region" description="Helical" evidence="5">
    <location>
        <begin position="109"/>
        <end position="127"/>
    </location>
</feature>
<dbReference type="GO" id="GO:0004518">
    <property type="term" value="F:nuclease activity"/>
    <property type="evidence" value="ECO:0007669"/>
    <property type="project" value="UniProtKB-KW"/>
</dbReference>
<dbReference type="RefSeq" id="WP_036655521.1">
    <property type="nucleotide sequence ID" value="NZ_CBCRXL010000013.1"/>
</dbReference>
<accession>A0AAP5JTJ5</accession>
<evidence type="ECO:0000256" key="3">
    <source>
        <dbReference type="ARBA" id="ARBA00022801"/>
    </source>
</evidence>
<keyword evidence="5" id="KW-1133">Transmembrane helix</keyword>
<comment type="caution">
    <text evidence="7">The sequence shown here is derived from an EMBL/GenBank/DDBJ whole genome shotgun (WGS) entry which is preliminary data.</text>
</comment>
<evidence type="ECO:0000256" key="5">
    <source>
        <dbReference type="SAM" id="Phobius"/>
    </source>
</evidence>
<dbReference type="InterPro" id="IPR002792">
    <property type="entry name" value="TRAM_dom"/>
</dbReference>
<dbReference type="SMART" id="SM00670">
    <property type="entry name" value="PINc"/>
    <property type="match status" value="1"/>
</dbReference>
<dbReference type="Proteomes" id="UP001259239">
    <property type="component" value="Unassembled WGS sequence"/>
</dbReference>
<reference evidence="7" key="2">
    <citation type="submission" date="2023-03" db="EMBL/GenBank/DDBJ databases">
        <authorList>
            <person name="Obshta O."/>
            <person name="Zabrodski M.W."/>
            <person name="Soomro T."/>
            <person name="Wilson G."/>
            <person name="Masood F."/>
            <person name="Thebeau J."/>
            <person name="Bezerra Da Silva M.C."/>
            <person name="Raza F."/>
            <person name="Biganski S."/>
            <person name="Jose M."/>
            <person name="Camilli M."/>
            <person name="Kozii I.V."/>
            <person name="Kozii R.V."/>
            <person name="Simko E."/>
            <person name="Wood S.C."/>
        </authorList>
    </citation>
    <scope>NUCLEOTIDE SEQUENCE</scope>
    <source>
        <strain evidence="7">PL001</strain>
    </source>
</reference>
<dbReference type="Pfam" id="PF01938">
    <property type="entry name" value="TRAM"/>
    <property type="match status" value="1"/>
</dbReference>
<dbReference type="AlphaFoldDB" id="A0AAP5JTJ5"/>
<dbReference type="Gene3D" id="3.40.50.1010">
    <property type="entry name" value="5'-nuclease"/>
    <property type="match status" value="1"/>
</dbReference>
<feature type="transmembrane region" description="Helical" evidence="5">
    <location>
        <begin position="38"/>
        <end position="64"/>
    </location>
</feature>
<sequence length="356" mass="39080">MLKKWFLLLFTCMGALLGYEAANYVKEIVGAEVLAGQQFWGAALGAGMFMLLSLWLTDTGVYLLKQGVSLVSAVPTADLAAGLIGMITGLLISVLIYPSLTQINWLTSWFPVAITVLLGFAGFQVGFSKREDLQQWMSKPKKQIHYNDDGSKTYEEHKILDTSVIIDGRIADICKTGFIEGTLVIPEFVLAELQHIADSSDLLKRNRGRRGLDILNKIQKELDVKVLIYEGDFEESSEVDSKLVRLAKVLEGKVITNDFNLNKVCELQGVSVLNINDLANAVKPVVLPGEEILVQVIKDGKEHGQGVAYLDDGTMIVVEGGRDFIGAMLEVMVTSVLQTSAGRMIFAKPKLLEKAQ</sequence>
<dbReference type="EMBL" id="JARQGV010000004">
    <property type="protein sequence ID" value="MDT2251711.1"/>
    <property type="molecule type" value="Genomic_DNA"/>
</dbReference>
<gene>
    <name evidence="7" type="ORF">P7H09_10465</name>
</gene>
<evidence type="ECO:0000256" key="1">
    <source>
        <dbReference type="ARBA" id="ARBA00001946"/>
    </source>
</evidence>
<dbReference type="InterPro" id="IPR029060">
    <property type="entry name" value="PIN-like_dom_sf"/>
</dbReference>
<dbReference type="CDD" id="cd09877">
    <property type="entry name" value="PIN_YacL-like"/>
    <property type="match status" value="1"/>
</dbReference>
<keyword evidence="2" id="KW-0540">Nuclease</keyword>
<keyword evidence="3" id="KW-0378">Hydrolase</keyword>
<name>A0AAP5JTJ5_9BACL</name>
<keyword evidence="4" id="KW-0460">Magnesium</keyword>
<keyword evidence="5" id="KW-0812">Transmembrane</keyword>
<dbReference type="PROSITE" id="PS50926">
    <property type="entry name" value="TRAM"/>
    <property type="match status" value="1"/>
</dbReference>
<keyword evidence="5" id="KW-0472">Membrane</keyword>
<evidence type="ECO:0000256" key="2">
    <source>
        <dbReference type="ARBA" id="ARBA00022722"/>
    </source>
</evidence>
<reference evidence="7" key="1">
    <citation type="journal article" date="2023" name="J. Vet. Diagn. Invest.">
        <title>Oxytetracycline-resistant Paenibacillus larvae identified in commercial beekeeping operations in Saskatchewan using pooled honey sampling.</title>
        <authorList>
            <person name="Obshta O."/>
            <person name="Zabrodski M.W."/>
            <person name="Soomro T."/>
            <person name="Wilson G."/>
            <person name="Masood F."/>
            <person name="Thebeau J."/>
            <person name="Silva M.C.B."/>
            <person name="Biganski S."/>
            <person name="Kozii I.V."/>
            <person name="Koziy R.V."/>
            <person name="Raza M.F."/>
            <person name="Jose M.S."/>
            <person name="Simko E."/>
            <person name="Wood S.C."/>
        </authorList>
    </citation>
    <scope>NUCLEOTIDE SEQUENCE</scope>
    <source>
        <strain evidence="7">PL001</strain>
    </source>
</reference>
<dbReference type="PANTHER" id="PTHR11603:SF147">
    <property type="entry name" value="MEMBRANE PROTEIN"/>
    <property type="match status" value="1"/>
</dbReference>
<evidence type="ECO:0000313" key="7">
    <source>
        <dbReference type="EMBL" id="MDT2251711.1"/>
    </source>
</evidence>